<evidence type="ECO:0000256" key="9">
    <source>
        <dbReference type="ARBA" id="ARBA00023224"/>
    </source>
</evidence>
<evidence type="ECO:0000256" key="7">
    <source>
        <dbReference type="ARBA" id="ARBA00023136"/>
    </source>
</evidence>
<organism evidence="11 12">
    <name type="scientific">Melipona quadrifasciata</name>
    <dbReference type="NCBI Taxonomy" id="166423"/>
    <lineage>
        <taxon>Eukaryota</taxon>
        <taxon>Metazoa</taxon>
        <taxon>Ecdysozoa</taxon>
        <taxon>Arthropoda</taxon>
        <taxon>Hexapoda</taxon>
        <taxon>Insecta</taxon>
        <taxon>Pterygota</taxon>
        <taxon>Neoptera</taxon>
        <taxon>Endopterygota</taxon>
        <taxon>Hymenoptera</taxon>
        <taxon>Apocrita</taxon>
        <taxon>Aculeata</taxon>
        <taxon>Apoidea</taxon>
        <taxon>Anthophila</taxon>
        <taxon>Apidae</taxon>
        <taxon>Melipona</taxon>
    </lineage>
</organism>
<proteinExistence type="predicted"/>
<name>A0A0N0U3C4_9HYME</name>
<dbReference type="GO" id="GO:0004984">
    <property type="term" value="F:olfactory receptor activity"/>
    <property type="evidence" value="ECO:0007669"/>
    <property type="project" value="InterPro"/>
</dbReference>
<evidence type="ECO:0000256" key="1">
    <source>
        <dbReference type="ARBA" id="ARBA00004651"/>
    </source>
</evidence>
<evidence type="ECO:0000256" key="3">
    <source>
        <dbReference type="ARBA" id="ARBA00022606"/>
    </source>
</evidence>
<keyword evidence="9" id="KW-0807">Transducer</keyword>
<evidence type="ECO:0000256" key="2">
    <source>
        <dbReference type="ARBA" id="ARBA00022475"/>
    </source>
</evidence>
<dbReference type="GO" id="GO:0005549">
    <property type="term" value="F:odorant binding"/>
    <property type="evidence" value="ECO:0007669"/>
    <property type="project" value="InterPro"/>
</dbReference>
<dbReference type="GO" id="GO:0005886">
    <property type="term" value="C:plasma membrane"/>
    <property type="evidence" value="ECO:0007669"/>
    <property type="project" value="UniProtKB-SubCell"/>
</dbReference>
<dbReference type="STRING" id="166423.A0A0N0U3C4"/>
<keyword evidence="4 10" id="KW-0812">Transmembrane</keyword>
<evidence type="ECO:0000313" key="11">
    <source>
        <dbReference type="EMBL" id="KOX69452.1"/>
    </source>
</evidence>
<sequence length="558" mass="63507">MIGAVARGKQSLPGDAVARDALKGIITYGNNIMKIGGTTKESEIKMTNYSFEIFLDDHDLNLLNDFLPTAKQNLSISTLAYGSSWYLLDHKDRRVMILLMITSQRQLTITAGKFMDLSMEAFAKGLLTSRVIQVKEHNLYMMVLNTISPSVKLGLHFCGVWPGTSFQYLHKICWMIVIITLQTYQYRYIVMHYSIDSLMNITDNLSIAVPFSLVFVKLVVTWINYSVFCDILSTMEQDCQKYTEMDINNLISKTGQVSFYLTSIIMSSYLVSAFFYLTGAIAFQGSNDSMSRELLFKMDLPFETNESPNYEFVVTIQFLIHFSAALAFGSFTALLLMVVLHVGCQIDIMCQNLTDVLPKNENKLKHFISRYQEIIIFTEKIEKLFTYIALSQLVSNTINTCCEGFLIVIALNDDNGLPLLIKSVLFYAVICLEVFVYCFAGEYLRIKSQLIGDTAYDILWYDLRPNESQLLIPVILKSQKGFTLTFGKFSSLSLESFTSDVEGNLSIILKNRENETSDEEYSIYCKKIINISFMSCSSVICFRALAEYLQALWKSRLH</sequence>
<feature type="transmembrane region" description="Helical" evidence="10">
    <location>
        <begin position="318"/>
        <end position="340"/>
    </location>
</feature>
<protein>
    <submittedName>
        <fullName evidence="11">Odorant receptor 2a</fullName>
    </submittedName>
</protein>
<dbReference type="PANTHER" id="PTHR21137:SF35">
    <property type="entry name" value="ODORANT RECEPTOR 19A-RELATED"/>
    <property type="match status" value="1"/>
</dbReference>
<keyword evidence="12" id="KW-1185">Reference proteome</keyword>
<keyword evidence="2" id="KW-1003">Cell membrane</keyword>
<accession>A0A0N0U3C4</accession>
<dbReference type="Pfam" id="PF02949">
    <property type="entry name" value="7tm_6"/>
    <property type="match status" value="2"/>
</dbReference>
<gene>
    <name evidence="11" type="ORF">WN51_05615</name>
</gene>
<dbReference type="GO" id="GO:0007165">
    <property type="term" value="P:signal transduction"/>
    <property type="evidence" value="ECO:0007669"/>
    <property type="project" value="UniProtKB-KW"/>
</dbReference>
<evidence type="ECO:0000256" key="10">
    <source>
        <dbReference type="SAM" id="Phobius"/>
    </source>
</evidence>
<keyword evidence="3" id="KW-0716">Sensory transduction</keyword>
<keyword evidence="5" id="KW-0552">Olfaction</keyword>
<feature type="transmembrane region" description="Helical" evidence="10">
    <location>
        <begin position="207"/>
        <end position="225"/>
    </location>
</feature>
<dbReference type="PANTHER" id="PTHR21137">
    <property type="entry name" value="ODORANT RECEPTOR"/>
    <property type="match status" value="1"/>
</dbReference>
<keyword evidence="6 10" id="KW-1133">Transmembrane helix</keyword>
<evidence type="ECO:0000256" key="4">
    <source>
        <dbReference type="ARBA" id="ARBA00022692"/>
    </source>
</evidence>
<dbReference type="EMBL" id="KQ435891">
    <property type="protein sequence ID" value="KOX69452.1"/>
    <property type="molecule type" value="Genomic_DNA"/>
</dbReference>
<feature type="transmembrane region" description="Helical" evidence="10">
    <location>
        <begin position="417"/>
        <end position="440"/>
    </location>
</feature>
<feature type="transmembrane region" description="Helical" evidence="10">
    <location>
        <begin position="384"/>
        <end position="411"/>
    </location>
</feature>
<feature type="transmembrane region" description="Helical" evidence="10">
    <location>
        <begin position="172"/>
        <end position="195"/>
    </location>
</feature>
<comment type="subcellular location">
    <subcellularLocation>
        <location evidence="1">Cell membrane</location>
        <topology evidence="1">Multi-pass membrane protein</topology>
    </subcellularLocation>
</comment>
<dbReference type="AlphaFoldDB" id="A0A0N0U3C4"/>
<keyword evidence="7 10" id="KW-0472">Membrane</keyword>
<evidence type="ECO:0000256" key="5">
    <source>
        <dbReference type="ARBA" id="ARBA00022725"/>
    </source>
</evidence>
<evidence type="ECO:0000313" key="12">
    <source>
        <dbReference type="Proteomes" id="UP000053105"/>
    </source>
</evidence>
<feature type="transmembrane region" description="Helical" evidence="10">
    <location>
        <begin position="259"/>
        <end position="283"/>
    </location>
</feature>
<reference evidence="11 12" key="1">
    <citation type="submission" date="2015-07" db="EMBL/GenBank/DDBJ databases">
        <title>The genome of Melipona quadrifasciata.</title>
        <authorList>
            <person name="Pan H."/>
            <person name="Kapheim K."/>
        </authorList>
    </citation>
    <scope>NUCLEOTIDE SEQUENCE [LARGE SCALE GENOMIC DNA]</scope>
    <source>
        <strain evidence="11">0111107301</strain>
        <tissue evidence="11">Whole body</tissue>
    </source>
</reference>
<evidence type="ECO:0000256" key="8">
    <source>
        <dbReference type="ARBA" id="ARBA00023170"/>
    </source>
</evidence>
<dbReference type="OrthoDB" id="6765072at2759"/>
<dbReference type="Proteomes" id="UP000053105">
    <property type="component" value="Unassembled WGS sequence"/>
</dbReference>
<dbReference type="InterPro" id="IPR004117">
    <property type="entry name" value="7tm6_olfct_rcpt"/>
</dbReference>
<keyword evidence="8 11" id="KW-0675">Receptor</keyword>
<evidence type="ECO:0000256" key="6">
    <source>
        <dbReference type="ARBA" id="ARBA00022989"/>
    </source>
</evidence>